<gene>
    <name evidence="1" type="ORF">LVJ94_34995</name>
</gene>
<dbReference type="Proteomes" id="UP001374803">
    <property type="component" value="Chromosome"/>
</dbReference>
<protein>
    <submittedName>
        <fullName evidence="1">Uncharacterized protein</fullName>
    </submittedName>
</protein>
<keyword evidence="2" id="KW-1185">Reference proteome</keyword>
<proteinExistence type="predicted"/>
<dbReference type="RefSeq" id="WP_394831734.1">
    <property type="nucleotide sequence ID" value="NZ_CP089929.1"/>
</dbReference>
<evidence type="ECO:0000313" key="1">
    <source>
        <dbReference type="EMBL" id="WXB02109.1"/>
    </source>
</evidence>
<sequence length="98" mass="10976">MNVKVTTERRGHIPHTVREERIPMENLCSHGDGPRAKVAFTLSKVVGPDFIKVAVFVELECDQREKTVNEAARTAFYKAIEYQGDAFSILDAAGEIVR</sequence>
<organism evidence="1 2">
    <name type="scientific">Pendulispora rubella</name>
    <dbReference type="NCBI Taxonomy" id="2741070"/>
    <lineage>
        <taxon>Bacteria</taxon>
        <taxon>Pseudomonadati</taxon>
        <taxon>Myxococcota</taxon>
        <taxon>Myxococcia</taxon>
        <taxon>Myxococcales</taxon>
        <taxon>Sorangiineae</taxon>
        <taxon>Pendulisporaceae</taxon>
        <taxon>Pendulispora</taxon>
    </lineage>
</organism>
<evidence type="ECO:0000313" key="2">
    <source>
        <dbReference type="Proteomes" id="UP001374803"/>
    </source>
</evidence>
<reference evidence="1" key="1">
    <citation type="submission" date="2021-12" db="EMBL/GenBank/DDBJ databases">
        <title>Discovery of the Pendulisporaceae a myxobacterial family with distinct sporulation behavior and unique specialized metabolism.</title>
        <authorList>
            <person name="Garcia R."/>
            <person name="Popoff A."/>
            <person name="Bader C.D."/>
            <person name="Loehr J."/>
            <person name="Walesch S."/>
            <person name="Walt C."/>
            <person name="Boldt J."/>
            <person name="Bunk B."/>
            <person name="Haeckl F.J.F.P.J."/>
            <person name="Gunesch A.P."/>
            <person name="Birkelbach J."/>
            <person name="Nuebel U."/>
            <person name="Pietschmann T."/>
            <person name="Bach T."/>
            <person name="Mueller R."/>
        </authorList>
    </citation>
    <scope>NUCLEOTIDE SEQUENCE</scope>
    <source>
        <strain evidence="1">MSr11367</strain>
    </source>
</reference>
<dbReference type="EMBL" id="CP089983">
    <property type="protein sequence ID" value="WXB02109.1"/>
    <property type="molecule type" value="Genomic_DNA"/>
</dbReference>
<name>A0ABZ2KTX1_9BACT</name>
<accession>A0ABZ2KTX1</accession>